<feature type="signal peptide" evidence="7">
    <location>
        <begin position="1"/>
        <end position="19"/>
    </location>
</feature>
<keyword evidence="6" id="KW-0812">Transmembrane</keyword>
<evidence type="ECO:0000256" key="2">
    <source>
        <dbReference type="ARBA" id="ARBA00022490"/>
    </source>
</evidence>
<dbReference type="PANTHER" id="PTHR46630:SF1">
    <property type="entry name" value="TETRATRICOPEPTIDE REPEAT PROTEIN 29"/>
    <property type="match status" value="1"/>
</dbReference>
<organism evidence="8 9">
    <name type="scientific">Paradesertivirga mongoliensis</name>
    <dbReference type="NCBI Taxonomy" id="2100740"/>
    <lineage>
        <taxon>Bacteria</taxon>
        <taxon>Pseudomonadati</taxon>
        <taxon>Bacteroidota</taxon>
        <taxon>Sphingobacteriia</taxon>
        <taxon>Sphingobacteriales</taxon>
        <taxon>Sphingobacteriaceae</taxon>
        <taxon>Paradesertivirga</taxon>
    </lineage>
</organism>
<keyword evidence="2" id="KW-0963">Cytoplasm</keyword>
<keyword evidence="4" id="KW-0802">TPR repeat</keyword>
<keyword evidence="9" id="KW-1185">Reference proteome</keyword>
<accession>A0ABW4ZIF8</accession>
<dbReference type="InterPro" id="IPR051476">
    <property type="entry name" value="Bac_ResReg_Asp_Phosphatase"/>
</dbReference>
<proteinExistence type="inferred from homology"/>
<feature type="chain" id="PRO_5046165655" evidence="7">
    <location>
        <begin position="20"/>
        <end position="410"/>
    </location>
</feature>
<dbReference type="EMBL" id="JBHUHZ010000001">
    <property type="protein sequence ID" value="MFD2161675.1"/>
    <property type="molecule type" value="Genomic_DNA"/>
</dbReference>
<evidence type="ECO:0000256" key="1">
    <source>
        <dbReference type="ARBA" id="ARBA00004496"/>
    </source>
</evidence>
<evidence type="ECO:0000256" key="5">
    <source>
        <dbReference type="ARBA" id="ARBA00038253"/>
    </source>
</evidence>
<sequence>MIRVFVFFLLVVWYPALRAQDATPDTVSQTVTVEAKDALYYQRQAKRTKNPTVALQLLNKALSIRSTTQDDNWVADIRVEMALALLKSGKTKQAFSEFLTAEKIYVTTGNAVSRADILTHMARFYEKNSAWKEANQYYESAKKIRQLNKDVSAAANASLHLADIALVQNDLGKAGTNVAYAIKQYQALENKTGLALSYVKLAEIYRRKKQYKKGERIIIDSALPFFRSTGYQAGRIDCFDVLGKIYFSQKRYSEAKWFFIQANTQSRELNDVEGIIRSLTSLSKVKIAIGDYNLAKRDLKEAQSLASRRGNLFLLANVKQAYASLYQKVGNVDGSENASEISDELKDSLSNIQIAQAESARAARIKVIVPKKEHTPSVSAKQDSGLLIVQLVAAALAILIVILLILKRIK</sequence>
<dbReference type="Gene3D" id="1.25.40.10">
    <property type="entry name" value="Tetratricopeptide repeat domain"/>
    <property type="match status" value="2"/>
</dbReference>
<keyword evidence="6" id="KW-0472">Membrane</keyword>
<keyword evidence="7" id="KW-0732">Signal</keyword>
<dbReference type="Pfam" id="PF14938">
    <property type="entry name" value="SNAP"/>
    <property type="match status" value="1"/>
</dbReference>
<evidence type="ECO:0000313" key="9">
    <source>
        <dbReference type="Proteomes" id="UP001597387"/>
    </source>
</evidence>
<protein>
    <submittedName>
        <fullName evidence="8">Tetratricopeptide repeat protein</fullName>
    </submittedName>
</protein>
<dbReference type="InterPro" id="IPR011990">
    <property type="entry name" value="TPR-like_helical_dom_sf"/>
</dbReference>
<comment type="subcellular location">
    <subcellularLocation>
        <location evidence="1">Cytoplasm</location>
    </subcellularLocation>
</comment>
<comment type="caution">
    <text evidence="8">The sequence shown here is derived from an EMBL/GenBank/DDBJ whole genome shotgun (WGS) entry which is preliminary data.</text>
</comment>
<reference evidence="9" key="1">
    <citation type="journal article" date="2019" name="Int. J. Syst. Evol. Microbiol.">
        <title>The Global Catalogue of Microorganisms (GCM) 10K type strain sequencing project: providing services to taxonomists for standard genome sequencing and annotation.</title>
        <authorList>
            <consortium name="The Broad Institute Genomics Platform"/>
            <consortium name="The Broad Institute Genome Sequencing Center for Infectious Disease"/>
            <person name="Wu L."/>
            <person name="Ma J."/>
        </authorList>
    </citation>
    <scope>NUCLEOTIDE SEQUENCE [LARGE SCALE GENOMIC DNA]</scope>
    <source>
        <strain evidence="9">KCTC 42217</strain>
    </source>
</reference>
<dbReference type="RefSeq" id="WP_255898785.1">
    <property type="nucleotide sequence ID" value="NZ_JAFMZO010000001.1"/>
</dbReference>
<evidence type="ECO:0000256" key="4">
    <source>
        <dbReference type="ARBA" id="ARBA00022803"/>
    </source>
</evidence>
<keyword evidence="3" id="KW-0677">Repeat</keyword>
<evidence type="ECO:0000256" key="7">
    <source>
        <dbReference type="SAM" id="SignalP"/>
    </source>
</evidence>
<dbReference type="Proteomes" id="UP001597387">
    <property type="component" value="Unassembled WGS sequence"/>
</dbReference>
<evidence type="ECO:0000256" key="6">
    <source>
        <dbReference type="SAM" id="Phobius"/>
    </source>
</evidence>
<evidence type="ECO:0000313" key="8">
    <source>
        <dbReference type="EMBL" id="MFD2161675.1"/>
    </source>
</evidence>
<evidence type="ECO:0000256" key="3">
    <source>
        <dbReference type="ARBA" id="ARBA00022737"/>
    </source>
</evidence>
<dbReference type="SUPFAM" id="SSF48452">
    <property type="entry name" value="TPR-like"/>
    <property type="match status" value="2"/>
</dbReference>
<comment type="similarity">
    <text evidence="5">Belongs to the Rap family.</text>
</comment>
<dbReference type="PANTHER" id="PTHR46630">
    <property type="entry name" value="TETRATRICOPEPTIDE REPEAT PROTEIN 29"/>
    <property type="match status" value="1"/>
</dbReference>
<gene>
    <name evidence="8" type="ORF">ACFSJU_04670</name>
</gene>
<feature type="transmembrane region" description="Helical" evidence="6">
    <location>
        <begin position="385"/>
        <end position="406"/>
    </location>
</feature>
<name>A0ABW4ZIF8_9SPHI</name>
<keyword evidence="6" id="KW-1133">Transmembrane helix</keyword>